<organism evidence="2 3">
    <name type="scientific">Roseomonas fluvialis</name>
    <dbReference type="NCBI Taxonomy" id="1750527"/>
    <lineage>
        <taxon>Bacteria</taxon>
        <taxon>Pseudomonadati</taxon>
        <taxon>Pseudomonadota</taxon>
        <taxon>Alphaproteobacteria</taxon>
        <taxon>Acetobacterales</taxon>
        <taxon>Roseomonadaceae</taxon>
        <taxon>Roseomonas</taxon>
    </lineage>
</organism>
<accession>A0ABN6P3Q2</accession>
<evidence type="ECO:0000313" key="2">
    <source>
        <dbReference type="EMBL" id="BDG73297.1"/>
    </source>
</evidence>
<sequence length="101" mass="10820">MAMPAAAMAAVANRVRGAMSLFRRPPGLPPEPRRPVPALLILAALAVVLWWSIPAAFTALRLSDWHAETLVVVLGAHAMLLGGFGWIAWLFWAARRPGDGG</sequence>
<gene>
    <name evidence="2" type="ORF">Rmf_32260</name>
</gene>
<dbReference type="RefSeq" id="WP_244407526.1">
    <property type="nucleotide sequence ID" value="NZ_AP025637.1"/>
</dbReference>
<keyword evidence="1" id="KW-0812">Transmembrane</keyword>
<dbReference type="EMBL" id="AP025637">
    <property type="protein sequence ID" value="BDG73297.1"/>
    <property type="molecule type" value="Genomic_DNA"/>
</dbReference>
<keyword evidence="3" id="KW-1185">Reference proteome</keyword>
<keyword evidence="1" id="KW-0472">Membrane</keyword>
<name>A0ABN6P3Q2_9PROT</name>
<reference evidence="2 3" key="1">
    <citation type="journal article" date="2016" name="Microbes Environ.">
        <title>Phylogenetically diverse aerobic anoxygenic phototrophic bacteria isolated from epilithic biofilms in Tama river, Japan.</title>
        <authorList>
            <person name="Hirose S."/>
            <person name="Matsuura K."/>
            <person name="Haruta S."/>
        </authorList>
    </citation>
    <scope>NUCLEOTIDE SEQUENCE [LARGE SCALE GENOMIC DNA]</scope>
    <source>
        <strain evidence="2 3">S08</strain>
    </source>
</reference>
<dbReference type="Proteomes" id="UP000831327">
    <property type="component" value="Chromosome"/>
</dbReference>
<protein>
    <submittedName>
        <fullName evidence="2">Uncharacterized protein</fullName>
    </submittedName>
</protein>
<keyword evidence="1" id="KW-1133">Transmembrane helix</keyword>
<proteinExistence type="predicted"/>
<evidence type="ECO:0000256" key="1">
    <source>
        <dbReference type="SAM" id="Phobius"/>
    </source>
</evidence>
<feature type="transmembrane region" description="Helical" evidence="1">
    <location>
        <begin position="69"/>
        <end position="92"/>
    </location>
</feature>
<evidence type="ECO:0000313" key="3">
    <source>
        <dbReference type="Proteomes" id="UP000831327"/>
    </source>
</evidence>
<feature type="transmembrane region" description="Helical" evidence="1">
    <location>
        <begin position="36"/>
        <end position="57"/>
    </location>
</feature>